<evidence type="ECO:0000256" key="3">
    <source>
        <dbReference type="ARBA" id="ARBA00022692"/>
    </source>
</evidence>
<dbReference type="AlphaFoldDB" id="A0A1G1VC24"/>
<feature type="transmembrane region" description="Helical" evidence="6">
    <location>
        <begin position="203"/>
        <end position="226"/>
    </location>
</feature>
<evidence type="ECO:0000313" key="8">
    <source>
        <dbReference type="Proteomes" id="UP000178272"/>
    </source>
</evidence>
<feature type="transmembrane region" description="Helical" evidence="6">
    <location>
        <begin position="43"/>
        <end position="63"/>
    </location>
</feature>
<sequence>MNKKTISVLLISGILVFLGWKIWRDWETVIDFKWNFSLFDLTLFLIFLPLPFIFNVVAWHLVTRSQGEKISFSKNFEAWMFSNFARYLPGGIWQYPSRILLLSKEGVSKESCIKCLVLEALFVVFVGLLIVFFVLISGGLNLSFIGAGFIIKQQVLFIFLTLLFLAFFFLLVKSQRLMSFTSQLFSSLTGKGQNVKNIQISPVWVLLLIFAYFLVFLFPGVILFLLAKGAVAITLNLLYIFVSVYTASWLLGYVAFFAPAGIGVREAALAGFLSVYMPFSVAAVVVIALRVALIASEAIGFGLAVLLSKRRP</sequence>
<feature type="transmembrane region" description="Helical" evidence="6">
    <location>
        <begin position="121"/>
        <end position="143"/>
    </location>
</feature>
<evidence type="ECO:0000256" key="6">
    <source>
        <dbReference type="SAM" id="Phobius"/>
    </source>
</evidence>
<evidence type="ECO:0000256" key="1">
    <source>
        <dbReference type="ARBA" id="ARBA00004651"/>
    </source>
</evidence>
<keyword evidence="2" id="KW-1003">Cell membrane</keyword>
<organism evidence="7 8">
    <name type="scientific">Candidatus Blackburnbacteria bacterium RIFCSPHIGHO2_12_FULL_41_13b</name>
    <dbReference type="NCBI Taxonomy" id="1797517"/>
    <lineage>
        <taxon>Bacteria</taxon>
        <taxon>Candidatus Blackburniibacteriota</taxon>
    </lineage>
</organism>
<keyword evidence="3 6" id="KW-0812">Transmembrane</keyword>
<evidence type="ECO:0000256" key="4">
    <source>
        <dbReference type="ARBA" id="ARBA00022989"/>
    </source>
</evidence>
<feature type="transmembrane region" description="Helical" evidence="6">
    <location>
        <begin position="238"/>
        <end position="262"/>
    </location>
</feature>
<dbReference type="EMBL" id="MHCA01000004">
    <property type="protein sequence ID" value="OGY12959.1"/>
    <property type="molecule type" value="Genomic_DNA"/>
</dbReference>
<evidence type="ECO:0000256" key="2">
    <source>
        <dbReference type="ARBA" id="ARBA00022475"/>
    </source>
</evidence>
<proteinExistence type="predicted"/>
<dbReference type="STRING" id="1797517.A3F61_00890"/>
<gene>
    <name evidence="7" type="ORF">A3F61_00890</name>
</gene>
<evidence type="ECO:0000256" key="5">
    <source>
        <dbReference type="ARBA" id="ARBA00023136"/>
    </source>
</evidence>
<dbReference type="Pfam" id="PF03706">
    <property type="entry name" value="LPG_synthase_TM"/>
    <property type="match status" value="1"/>
</dbReference>
<name>A0A1G1VC24_9BACT</name>
<accession>A0A1G1VC24</accession>
<comment type="caution">
    <text evidence="7">The sequence shown here is derived from an EMBL/GenBank/DDBJ whole genome shotgun (WGS) entry which is preliminary data.</text>
</comment>
<evidence type="ECO:0000313" key="7">
    <source>
        <dbReference type="EMBL" id="OGY12959.1"/>
    </source>
</evidence>
<reference evidence="7 8" key="1">
    <citation type="journal article" date="2016" name="Nat. Commun.">
        <title>Thousands of microbial genomes shed light on interconnected biogeochemical processes in an aquifer system.</title>
        <authorList>
            <person name="Anantharaman K."/>
            <person name="Brown C.T."/>
            <person name="Hug L.A."/>
            <person name="Sharon I."/>
            <person name="Castelle C.J."/>
            <person name="Probst A.J."/>
            <person name="Thomas B.C."/>
            <person name="Singh A."/>
            <person name="Wilkins M.J."/>
            <person name="Karaoz U."/>
            <person name="Brodie E.L."/>
            <person name="Williams K.H."/>
            <person name="Hubbard S.S."/>
            <person name="Banfield J.F."/>
        </authorList>
    </citation>
    <scope>NUCLEOTIDE SEQUENCE [LARGE SCALE GENOMIC DNA]</scope>
</reference>
<dbReference type="Proteomes" id="UP000178272">
    <property type="component" value="Unassembled WGS sequence"/>
</dbReference>
<comment type="subcellular location">
    <subcellularLocation>
        <location evidence="1">Cell membrane</location>
        <topology evidence="1">Multi-pass membrane protein</topology>
    </subcellularLocation>
</comment>
<dbReference type="InterPro" id="IPR022791">
    <property type="entry name" value="L-PG_synthase/AglD"/>
</dbReference>
<feature type="transmembrane region" description="Helical" evidence="6">
    <location>
        <begin position="7"/>
        <end position="23"/>
    </location>
</feature>
<evidence type="ECO:0008006" key="9">
    <source>
        <dbReference type="Google" id="ProtNLM"/>
    </source>
</evidence>
<keyword evidence="4 6" id="KW-1133">Transmembrane helix</keyword>
<feature type="transmembrane region" description="Helical" evidence="6">
    <location>
        <begin position="282"/>
        <end position="307"/>
    </location>
</feature>
<feature type="transmembrane region" description="Helical" evidence="6">
    <location>
        <begin position="155"/>
        <end position="172"/>
    </location>
</feature>
<dbReference type="GO" id="GO:0005886">
    <property type="term" value="C:plasma membrane"/>
    <property type="evidence" value="ECO:0007669"/>
    <property type="project" value="UniProtKB-SubCell"/>
</dbReference>
<keyword evidence="5 6" id="KW-0472">Membrane</keyword>
<protein>
    <recommendedName>
        <fullName evidence="9">Flippase-like domain-containing protein</fullName>
    </recommendedName>
</protein>